<sequence length="42" mass="4322">MARGPAGVGRAQARDGLLDAARDSGVHSGAYRAARQRLIAAM</sequence>
<proteinExistence type="predicted"/>
<dbReference type="Proteomes" id="UP000019146">
    <property type="component" value="Chromosome 1"/>
</dbReference>
<dbReference type="AlphaFoldDB" id="A0A0P0R9Z4"/>
<evidence type="ECO:0000313" key="2">
    <source>
        <dbReference type="Proteomes" id="UP000019146"/>
    </source>
</evidence>
<dbReference type="EMBL" id="CP012746">
    <property type="protein sequence ID" value="ALL64802.1"/>
    <property type="molecule type" value="Genomic_DNA"/>
</dbReference>
<reference evidence="1 2" key="1">
    <citation type="journal article" date="2014" name="Genome Announc.">
        <title>Draft Genome Sequence of the Haloacid-Degrading Burkholderia caribensis Strain MBA4.</title>
        <authorList>
            <person name="Pan Y."/>
            <person name="Kong K.F."/>
            <person name="Tsang J.S."/>
        </authorList>
    </citation>
    <scope>NUCLEOTIDE SEQUENCE [LARGE SCALE GENOMIC DNA]</scope>
    <source>
        <strain evidence="1 2">MBA4</strain>
    </source>
</reference>
<evidence type="ECO:0000313" key="1">
    <source>
        <dbReference type="EMBL" id="ALL64802.1"/>
    </source>
</evidence>
<gene>
    <name evidence="1" type="ORF">K788_0002309</name>
</gene>
<protein>
    <submittedName>
        <fullName evidence="1">Uncharacterized protein</fullName>
    </submittedName>
</protein>
<name>A0A0P0R9Z4_9BURK</name>
<dbReference type="KEGG" id="bcai:K788_0002309"/>
<organism evidence="1 2">
    <name type="scientific">Paraburkholderia caribensis MBA4</name>
    <dbReference type="NCBI Taxonomy" id="1323664"/>
    <lineage>
        <taxon>Bacteria</taxon>
        <taxon>Pseudomonadati</taxon>
        <taxon>Pseudomonadota</taxon>
        <taxon>Betaproteobacteria</taxon>
        <taxon>Burkholderiales</taxon>
        <taxon>Burkholderiaceae</taxon>
        <taxon>Paraburkholderia</taxon>
    </lineage>
</organism>
<accession>A0A0P0R9Z4</accession>